<feature type="binding site" evidence="7 9">
    <location>
        <position position="341"/>
    </location>
    <ligand>
        <name>substrate</name>
    </ligand>
</feature>
<comment type="caution">
    <text evidence="11">The sequence shown here is derived from an EMBL/GenBank/DDBJ whole genome shotgun (WGS) entry which is preliminary data.</text>
</comment>
<comment type="catalytic activity">
    <reaction evidence="1 7">
        <text>L-alanine = D-alanine</text>
        <dbReference type="Rhea" id="RHEA:20249"/>
        <dbReference type="ChEBI" id="CHEBI:57416"/>
        <dbReference type="ChEBI" id="CHEBI:57972"/>
        <dbReference type="EC" id="5.1.1.1"/>
    </reaction>
</comment>
<dbReference type="AlphaFoldDB" id="A0A9W6PZE8"/>
<dbReference type="GO" id="GO:0030170">
    <property type="term" value="F:pyridoxal phosphate binding"/>
    <property type="evidence" value="ECO:0007669"/>
    <property type="project" value="UniProtKB-UniRule"/>
</dbReference>
<dbReference type="PANTHER" id="PTHR30511">
    <property type="entry name" value="ALANINE RACEMASE"/>
    <property type="match status" value="1"/>
</dbReference>
<gene>
    <name evidence="11" type="primary">alr</name>
    <name evidence="11" type="ORF">Arub01_39070</name>
</gene>
<dbReference type="PRINTS" id="PR00992">
    <property type="entry name" value="ALARACEMASE"/>
</dbReference>
<dbReference type="HAMAP" id="MF_01201">
    <property type="entry name" value="Ala_racemase"/>
    <property type="match status" value="1"/>
</dbReference>
<dbReference type="Pfam" id="PF01168">
    <property type="entry name" value="Ala_racemase_N"/>
    <property type="match status" value="1"/>
</dbReference>
<dbReference type="Pfam" id="PF00842">
    <property type="entry name" value="Ala_racemase_C"/>
    <property type="match status" value="1"/>
</dbReference>
<feature type="active site" description="Proton acceptor; specific for D-alanine" evidence="7">
    <location>
        <position position="63"/>
    </location>
</feature>
<organism evidence="11 12">
    <name type="scientific">Actinomadura rubrobrunea</name>
    <dbReference type="NCBI Taxonomy" id="115335"/>
    <lineage>
        <taxon>Bacteria</taxon>
        <taxon>Bacillati</taxon>
        <taxon>Actinomycetota</taxon>
        <taxon>Actinomycetes</taxon>
        <taxon>Streptosporangiales</taxon>
        <taxon>Thermomonosporaceae</taxon>
        <taxon>Actinomadura</taxon>
    </lineage>
</organism>
<dbReference type="NCBIfam" id="TIGR00492">
    <property type="entry name" value="alr"/>
    <property type="match status" value="1"/>
</dbReference>
<dbReference type="InterPro" id="IPR011079">
    <property type="entry name" value="Ala_racemase_C"/>
</dbReference>
<evidence type="ECO:0000256" key="8">
    <source>
        <dbReference type="PIRSR" id="PIRSR600821-50"/>
    </source>
</evidence>
<dbReference type="SUPFAM" id="SSF50621">
    <property type="entry name" value="Alanine racemase C-terminal domain-like"/>
    <property type="match status" value="1"/>
</dbReference>
<evidence type="ECO:0000256" key="7">
    <source>
        <dbReference type="HAMAP-Rule" id="MF_01201"/>
    </source>
</evidence>
<dbReference type="GO" id="GO:0030632">
    <property type="term" value="P:D-alanine biosynthetic process"/>
    <property type="evidence" value="ECO:0007669"/>
    <property type="project" value="UniProtKB-UniRule"/>
</dbReference>
<feature type="modified residue" description="N6-(pyridoxal phosphate)lysine" evidence="7 8">
    <location>
        <position position="63"/>
    </location>
</feature>
<evidence type="ECO:0000256" key="2">
    <source>
        <dbReference type="ARBA" id="ARBA00001933"/>
    </source>
</evidence>
<evidence type="ECO:0000256" key="3">
    <source>
        <dbReference type="ARBA" id="ARBA00013089"/>
    </source>
</evidence>
<dbReference type="SUPFAM" id="SSF51419">
    <property type="entry name" value="PLP-binding barrel"/>
    <property type="match status" value="1"/>
</dbReference>
<feature type="domain" description="Alanine racemase C-terminal" evidence="10">
    <location>
        <begin position="272"/>
        <end position="399"/>
    </location>
</feature>
<keyword evidence="12" id="KW-1185">Reference proteome</keyword>
<evidence type="ECO:0000256" key="1">
    <source>
        <dbReference type="ARBA" id="ARBA00000316"/>
    </source>
</evidence>
<dbReference type="GO" id="GO:0005829">
    <property type="term" value="C:cytosol"/>
    <property type="evidence" value="ECO:0007669"/>
    <property type="project" value="TreeGrafter"/>
</dbReference>
<sequence>MPPYDAVSSRAGQRYGPVTAEGAAHWVTMGVPARARIDLDAISANVALLRDYAGGADVMAMVKAEAYGHGLAPAARAALAGGATWLGVAKLAEALRLREEGVTGVRTLVCIGVPGEPYEQAIAADIDLAAGSVWLVQEIAEAAARAGRPARVHLKADTGMSRGGAAPDDWPALVQAALAAEASGHVRVVGLMSHLACADEVGHPSIGRQVAAFREMVEHAEAAGLRPEVRHIANSAATLTLPEARFDLVRPGIATYGLTPVPQLGDFGLRPAMTLVADAALVKRVPAGSGISYGHTYVTERETTLAVVPVGYGDGVPRHGSNLLEVLAGGRRRRIAGRVCMDQFVIDLGDDTLTPGDEVVLFGPGDHGEPTAQEWADALGTISYEIVTRIGSRVPRVYAGRPAARPHEGVRHG</sequence>
<dbReference type="InterPro" id="IPR009006">
    <property type="entry name" value="Ala_racemase/Decarboxylase_C"/>
</dbReference>
<evidence type="ECO:0000313" key="12">
    <source>
        <dbReference type="Proteomes" id="UP001165124"/>
    </source>
</evidence>
<dbReference type="GO" id="GO:0009252">
    <property type="term" value="P:peptidoglycan biosynthetic process"/>
    <property type="evidence" value="ECO:0007669"/>
    <property type="project" value="TreeGrafter"/>
</dbReference>
<evidence type="ECO:0000256" key="4">
    <source>
        <dbReference type="ARBA" id="ARBA00022898"/>
    </source>
</evidence>
<dbReference type="Proteomes" id="UP001165124">
    <property type="component" value="Unassembled WGS sequence"/>
</dbReference>
<feature type="active site" description="Proton acceptor; specific for L-alanine" evidence="7">
    <location>
        <position position="293"/>
    </location>
</feature>
<dbReference type="SMART" id="SM01005">
    <property type="entry name" value="Ala_racemase_C"/>
    <property type="match status" value="1"/>
</dbReference>
<dbReference type="Gene3D" id="2.40.37.10">
    <property type="entry name" value="Lyase, Ornithine Decarboxylase, Chain A, domain 1"/>
    <property type="match status" value="1"/>
</dbReference>
<dbReference type="InterPro" id="IPR000821">
    <property type="entry name" value="Ala_racemase"/>
</dbReference>
<dbReference type="GO" id="GO:0008784">
    <property type="term" value="F:alanine racemase activity"/>
    <property type="evidence" value="ECO:0007669"/>
    <property type="project" value="UniProtKB-UniRule"/>
</dbReference>
<feature type="binding site" evidence="7 9">
    <location>
        <position position="162"/>
    </location>
    <ligand>
        <name>substrate</name>
    </ligand>
</feature>
<protein>
    <recommendedName>
        <fullName evidence="6 7">Alanine racemase</fullName>
        <ecNumber evidence="3 7">5.1.1.1</ecNumber>
    </recommendedName>
</protein>
<evidence type="ECO:0000313" key="11">
    <source>
        <dbReference type="EMBL" id="GLW65663.1"/>
    </source>
</evidence>
<evidence type="ECO:0000256" key="6">
    <source>
        <dbReference type="ARBA" id="ARBA00072221"/>
    </source>
</evidence>
<keyword evidence="5 7" id="KW-0413">Isomerase</keyword>
<keyword evidence="4 7" id="KW-0663">Pyridoxal phosphate</keyword>
<dbReference type="EC" id="5.1.1.1" evidence="3 7"/>
<reference evidence="11" key="1">
    <citation type="submission" date="2023-02" db="EMBL/GenBank/DDBJ databases">
        <title>Actinomadura rubrobrunea NBRC 14622.</title>
        <authorList>
            <person name="Ichikawa N."/>
            <person name="Sato H."/>
            <person name="Tonouchi N."/>
        </authorList>
    </citation>
    <scope>NUCLEOTIDE SEQUENCE</scope>
    <source>
        <strain evidence="11">NBRC 14622</strain>
    </source>
</reference>
<evidence type="ECO:0000256" key="5">
    <source>
        <dbReference type="ARBA" id="ARBA00023235"/>
    </source>
</evidence>
<evidence type="ECO:0000256" key="9">
    <source>
        <dbReference type="PIRSR" id="PIRSR600821-52"/>
    </source>
</evidence>
<accession>A0A9W6PZE8</accession>
<dbReference type="InterPro" id="IPR029066">
    <property type="entry name" value="PLP-binding_barrel"/>
</dbReference>
<proteinExistence type="inferred from homology"/>
<comment type="function">
    <text evidence="7">Catalyzes the interconversion of L-alanine and D-alanine. May also act on other amino acids.</text>
</comment>
<dbReference type="Gene3D" id="3.20.20.10">
    <property type="entry name" value="Alanine racemase"/>
    <property type="match status" value="1"/>
</dbReference>
<comment type="pathway">
    <text evidence="7">Amino-acid biosynthesis; D-alanine biosynthesis; D-alanine from L-alanine: step 1/1.</text>
</comment>
<dbReference type="CDD" id="cd00430">
    <property type="entry name" value="PLPDE_III_AR"/>
    <property type="match status" value="1"/>
</dbReference>
<comment type="cofactor">
    <cofactor evidence="2 7 8">
        <name>pyridoxal 5'-phosphate</name>
        <dbReference type="ChEBI" id="CHEBI:597326"/>
    </cofactor>
</comment>
<dbReference type="EMBL" id="BSRZ01000010">
    <property type="protein sequence ID" value="GLW65663.1"/>
    <property type="molecule type" value="Genomic_DNA"/>
</dbReference>
<evidence type="ECO:0000259" key="10">
    <source>
        <dbReference type="SMART" id="SM01005"/>
    </source>
</evidence>
<dbReference type="PANTHER" id="PTHR30511:SF0">
    <property type="entry name" value="ALANINE RACEMASE, CATABOLIC-RELATED"/>
    <property type="match status" value="1"/>
</dbReference>
<comment type="similarity">
    <text evidence="7">Belongs to the alanine racemase family.</text>
</comment>
<name>A0A9W6PZE8_9ACTN</name>
<dbReference type="FunFam" id="3.20.20.10:FF:000002">
    <property type="entry name" value="Alanine racemase"/>
    <property type="match status" value="1"/>
</dbReference>
<dbReference type="InterPro" id="IPR001608">
    <property type="entry name" value="Ala_racemase_N"/>
</dbReference>
<dbReference type="FunFam" id="2.40.37.10:FF:000015">
    <property type="entry name" value="Alanine racemase"/>
    <property type="match status" value="1"/>
</dbReference>